<proteinExistence type="predicted"/>
<evidence type="ECO:0000256" key="1">
    <source>
        <dbReference type="SAM" id="MobiDB-lite"/>
    </source>
</evidence>
<evidence type="ECO:0000313" key="2">
    <source>
        <dbReference type="EMBL" id="GCD21001.1"/>
    </source>
</evidence>
<dbReference type="Proteomes" id="UP000288246">
    <property type="component" value="Unassembled WGS sequence"/>
</dbReference>
<dbReference type="AlphaFoldDB" id="A0A401V281"/>
<keyword evidence="3" id="KW-1185">Reference proteome</keyword>
<feature type="compositionally biased region" description="Basic and acidic residues" evidence="1">
    <location>
        <begin position="28"/>
        <end position="40"/>
    </location>
</feature>
<feature type="region of interest" description="Disordered" evidence="1">
    <location>
        <begin position="28"/>
        <end position="48"/>
    </location>
</feature>
<reference evidence="2 3" key="1">
    <citation type="submission" date="2018-11" db="EMBL/GenBank/DDBJ databases">
        <title>Draft genome sequence of Cellulomonas takizawaensis strain TKZ-21.</title>
        <authorList>
            <person name="Yamamura H."/>
            <person name="Hayashi T."/>
            <person name="Hamada M."/>
            <person name="Serisawa Y."/>
            <person name="Matsuyama K."/>
            <person name="Nakagawa Y."/>
            <person name="Otoguro M."/>
            <person name="Yanagida F."/>
            <person name="Hayakawa M."/>
        </authorList>
    </citation>
    <scope>NUCLEOTIDE SEQUENCE [LARGE SCALE GENOMIC DNA]</scope>
    <source>
        <strain evidence="2 3">TKZ-21</strain>
    </source>
</reference>
<dbReference type="RefSeq" id="WP_160142905.1">
    <property type="nucleotide sequence ID" value="NZ_BHYL01000223.1"/>
</dbReference>
<evidence type="ECO:0000313" key="3">
    <source>
        <dbReference type="Proteomes" id="UP000288246"/>
    </source>
</evidence>
<protein>
    <submittedName>
        <fullName evidence="2">Uncharacterized protein</fullName>
    </submittedName>
</protein>
<comment type="caution">
    <text evidence="2">The sequence shown here is derived from an EMBL/GenBank/DDBJ whole genome shotgun (WGS) entry which is preliminary data.</text>
</comment>
<name>A0A401V281_9CELL</name>
<dbReference type="EMBL" id="BHYL01000223">
    <property type="protein sequence ID" value="GCD21001.1"/>
    <property type="molecule type" value="Genomic_DNA"/>
</dbReference>
<sequence length="48" mass="5562">MHDRIDRWSGRDVCASDALVLHRTLDRTTDRTTGRPEQRGRLLRPSST</sequence>
<accession>A0A401V281</accession>
<organism evidence="2 3">
    <name type="scientific">Cellulomonas algicola</name>
    <dbReference type="NCBI Taxonomy" id="2071633"/>
    <lineage>
        <taxon>Bacteria</taxon>
        <taxon>Bacillati</taxon>
        <taxon>Actinomycetota</taxon>
        <taxon>Actinomycetes</taxon>
        <taxon>Micrococcales</taxon>
        <taxon>Cellulomonadaceae</taxon>
        <taxon>Cellulomonas</taxon>
    </lineage>
</organism>
<gene>
    <name evidence="2" type="ORF">CTKZ_25630</name>
</gene>